<feature type="domain" description="tRNA pseudouridylate synthase B C-terminal" evidence="8">
    <location>
        <begin position="178"/>
        <end position="235"/>
    </location>
</feature>
<evidence type="ECO:0000256" key="2">
    <source>
        <dbReference type="ARBA" id="ARBA00005642"/>
    </source>
</evidence>
<dbReference type="PANTHER" id="PTHR13767:SF2">
    <property type="entry name" value="PSEUDOURIDYLATE SYNTHASE TRUB1"/>
    <property type="match status" value="1"/>
</dbReference>
<dbReference type="Gene3D" id="2.30.130.10">
    <property type="entry name" value="PUA domain"/>
    <property type="match status" value="1"/>
</dbReference>
<gene>
    <name evidence="5 9" type="primary">truB</name>
    <name evidence="9" type="ORF">FR698_11420</name>
</gene>
<dbReference type="FunCoup" id="A0A5C7ES80">
    <property type="interactions" value="524"/>
</dbReference>
<reference evidence="9 10" key="1">
    <citation type="submission" date="2019-08" db="EMBL/GenBank/DDBJ databases">
        <title>Pelomicrobium methylotrophicum gen. nov., sp. nov. a moderately thermophilic, facultatively anaerobic, lithoautotrophic and methylotrophic bacterium isolated from a terrestrial mud volcano.</title>
        <authorList>
            <person name="Slobodkina G.B."/>
            <person name="Merkel A.Y."/>
            <person name="Slobodkin A.I."/>
        </authorList>
    </citation>
    <scope>NUCLEOTIDE SEQUENCE [LARGE SCALE GENOMIC DNA]</scope>
    <source>
        <strain evidence="9 10">SM250</strain>
    </source>
</reference>
<dbReference type="OrthoDB" id="5293631at2"/>
<dbReference type="SUPFAM" id="SSF55120">
    <property type="entry name" value="Pseudouridine synthase"/>
    <property type="match status" value="1"/>
</dbReference>
<evidence type="ECO:0000256" key="1">
    <source>
        <dbReference type="ARBA" id="ARBA00000385"/>
    </source>
</evidence>
<dbReference type="EMBL" id="VPFL01000016">
    <property type="protein sequence ID" value="TXF11124.1"/>
    <property type="molecule type" value="Genomic_DNA"/>
</dbReference>
<protein>
    <recommendedName>
        <fullName evidence="5">tRNA pseudouridine synthase B</fullName>
        <ecNumber evidence="5">5.4.99.25</ecNumber>
    </recommendedName>
    <alternativeName>
        <fullName evidence="5">tRNA pseudouridine(55) synthase</fullName>
        <shortName evidence="5">Psi55 synthase</shortName>
    </alternativeName>
    <alternativeName>
        <fullName evidence="5">tRNA pseudouridylate synthase</fullName>
    </alternativeName>
    <alternativeName>
        <fullName evidence="5">tRNA-uridine isomerase</fullName>
    </alternativeName>
</protein>
<dbReference type="Proteomes" id="UP000321201">
    <property type="component" value="Unassembled WGS sequence"/>
</dbReference>
<feature type="domain" description="tRNA pseudouridine synthase II TruB subfamily 1 C-terminal" evidence="7">
    <location>
        <begin position="239"/>
        <end position="295"/>
    </location>
</feature>
<dbReference type="AlphaFoldDB" id="A0A5C7ES80"/>
<evidence type="ECO:0000259" key="7">
    <source>
        <dbReference type="Pfam" id="PF09157"/>
    </source>
</evidence>
<dbReference type="GO" id="GO:0003723">
    <property type="term" value="F:RNA binding"/>
    <property type="evidence" value="ECO:0007669"/>
    <property type="project" value="InterPro"/>
</dbReference>
<dbReference type="Gene3D" id="3.30.2350.10">
    <property type="entry name" value="Pseudouridine synthase"/>
    <property type="match status" value="1"/>
</dbReference>
<comment type="caution">
    <text evidence="9">The sequence shown here is derived from an EMBL/GenBank/DDBJ whole genome shotgun (WGS) entry which is preliminary data.</text>
</comment>
<accession>A0A5C7ES80</accession>
<evidence type="ECO:0000256" key="4">
    <source>
        <dbReference type="ARBA" id="ARBA00023235"/>
    </source>
</evidence>
<dbReference type="EC" id="5.4.99.25" evidence="5"/>
<dbReference type="SUPFAM" id="SSF88697">
    <property type="entry name" value="PUA domain-like"/>
    <property type="match status" value="1"/>
</dbReference>
<dbReference type="CDD" id="cd02573">
    <property type="entry name" value="PseudoU_synth_EcTruB"/>
    <property type="match status" value="1"/>
</dbReference>
<dbReference type="GO" id="GO:0160148">
    <property type="term" value="F:tRNA pseudouridine(55) synthase activity"/>
    <property type="evidence" value="ECO:0007669"/>
    <property type="project" value="UniProtKB-EC"/>
</dbReference>
<dbReference type="GO" id="GO:1990481">
    <property type="term" value="P:mRNA pseudouridine synthesis"/>
    <property type="evidence" value="ECO:0007669"/>
    <property type="project" value="TreeGrafter"/>
</dbReference>
<name>A0A5C7ES80_9PROT</name>
<dbReference type="Pfam" id="PF01509">
    <property type="entry name" value="TruB_N"/>
    <property type="match status" value="1"/>
</dbReference>
<evidence type="ECO:0000256" key="3">
    <source>
        <dbReference type="ARBA" id="ARBA00022694"/>
    </source>
</evidence>
<keyword evidence="4 5" id="KW-0413">Isomerase</keyword>
<dbReference type="HAMAP" id="MF_01080">
    <property type="entry name" value="TruB_bact"/>
    <property type="match status" value="1"/>
</dbReference>
<dbReference type="FunFam" id="3.30.2350.10:FF:000011">
    <property type="entry name" value="tRNA pseudouridine synthase B"/>
    <property type="match status" value="1"/>
</dbReference>
<feature type="active site" description="Nucleophile" evidence="5">
    <location>
        <position position="45"/>
    </location>
</feature>
<evidence type="ECO:0000313" key="9">
    <source>
        <dbReference type="EMBL" id="TXF11124.1"/>
    </source>
</evidence>
<dbReference type="Pfam" id="PF16198">
    <property type="entry name" value="TruB_C_2"/>
    <property type="match status" value="1"/>
</dbReference>
<evidence type="ECO:0000313" key="10">
    <source>
        <dbReference type="Proteomes" id="UP000321201"/>
    </source>
</evidence>
<keyword evidence="10" id="KW-1185">Reference proteome</keyword>
<dbReference type="CDD" id="cd21152">
    <property type="entry name" value="PUA_TruB_bacterial"/>
    <property type="match status" value="1"/>
</dbReference>
<dbReference type="InParanoid" id="A0A5C7ES80"/>
<comment type="catalytic activity">
    <reaction evidence="1 5">
        <text>uridine(55) in tRNA = pseudouridine(55) in tRNA</text>
        <dbReference type="Rhea" id="RHEA:42532"/>
        <dbReference type="Rhea" id="RHEA-COMP:10101"/>
        <dbReference type="Rhea" id="RHEA-COMP:10102"/>
        <dbReference type="ChEBI" id="CHEBI:65314"/>
        <dbReference type="ChEBI" id="CHEBI:65315"/>
        <dbReference type="EC" id="5.4.99.25"/>
    </reaction>
</comment>
<dbReference type="GO" id="GO:0031119">
    <property type="term" value="P:tRNA pseudouridine synthesis"/>
    <property type="evidence" value="ECO:0007669"/>
    <property type="project" value="UniProtKB-UniRule"/>
</dbReference>
<keyword evidence="3 5" id="KW-0819">tRNA processing</keyword>
<dbReference type="RefSeq" id="WP_147800335.1">
    <property type="nucleotide sequence ID" value="NZ_VPFL01000016.1"/>
</dbReference>
<dbReference type="InterPro" id="IPR032819">
    <property type="entry name" value="TruB_C"/>
</dbReference>
<dbReference type="InterPro" id="IPR020103">
    <property type="entry name" value="PsdUridine_synth_cat_dom_sf"/>
</dbReference>
<organism evidence="9 10">
    <name type="scientific">Pelomicrobium methylotrophicum</name>
    <dbReference type="NCBI Taxonomy" id="2602750"/>
    <lineage>
        <taxon>Bacteria</taxon>
        <taxon>Pseudomonadati</taxon>
        <taxon>Pseudomonadota</taxon>
        <taxon>Hydrogenophilia</taxon>
        <taxon>Hydrogenophilia incertae sedis</taxon>
        <taxon>Pelomicrobium</taxon>
    </lineage>
</organism>
<dbReference type="InterPro" id="IPR015240">
    <property type="entry name" value="tRNA_sdUridine_synth_fam1_C"/>
</dbReference>
<feature type="domain" description="Pseudouridine synthase II N-terminal" evidence="6">
    <location>
        <begin position="30"/>
        <end position="177"/>
    </location>
</feature>
<comment type="function">
    <text evidence="5">Responsible for synthesis of pseudouridine from uracil-55 in the psi GC loop of transfer RNAs.</text>
</comment>
<evidence type="ECO:0000259" key="6">
    <source>
        <dbReference type="Pfam" id="PF01509"/>
    </source>
</evidence>
<sequence length="316" mass="33760">MSRHRISFDGVLLLDKPSGMTSNAALQQAKRLFRAAKAGHGGTLDPMATGLLPVCFGEATKFVSALIDARKAYQAVVRFGVRTTTGDGEGAVVERRQVLVTRPQLEAAVGGFVGKIRQVPPMYSALKRNGRPLYSYARQGLEVEREPREVEIHRLVIEAFDGECATLIVECSKGTYVRTLAEDLGRALGCGGHLQALRRTAVGPFSLDQAVTLAQLEALSENQREARLLPADALVAALPRLELAWADERALCLGQAIAAPAGTASGLLRLYARNGRFLGLGEHGGDGLVRPRRLLRVDLQAGGGGAGYSPKQQGVT</sequence>
<dbReference type="InterPro" id="IPR002501">
    <property type="entry name" value="PsdUridine_synth_N"/>
</dbReference>
<comment type="similarity">
    <text evidence="2 5">Belongs to the pseudouridine synthase TruB family. Type 1 subfamily.</text>
</comment>
<dbReference type="NCBIfam" id="TIGR00431">
    <property type="entry name" value="TruB"/>
    <property type="match status" value="1"/>
</dbReference>
<evidence type="ECO:0000259" key="8">
    <source>
        <dbReference type="Pfam" id="PF16198"/>
    </source>
</evidence>
<proteinExistence type="inferred from homology"/>
<dbReference type="InterPro" id="IPR036974">
    <property type="entry name" value="PUA_sf"/>
</dbReference>
<dbReference type="InterPro" id="IPR015947">
    <property type="entry name" value="PUA-like_sf"/>
</dbReference>
<dbReference type="PANTHER" id="PTHR13767">
    <property type="entry name" value="TRNA-PSEUDOURIDINE SYNTHASE"/>
    <property type="match status" value="1"/>
</dbReference>
<dbReference type="Pfam" id="PF09157">
    <property type="entry name" value="TruB-C_2"/>
    <property type="match status" value="1"/>
</dbReference>
<dbReference type="InterPro" id="IPR014780">
    <property type="entry name" value="tRNA_psdUridine_synth_TruB"/>
</dbReference>
<evidence type="ECO:0000256" key="5">
    <source>
        <dbReference type="HAMAP-Rule" id="MF_01080"/>
    </source>
</evidence>